<comment type="caution">
    <text evidence="2">The sequence shown here is derived from an EMBL/GenBank/DDBJ whole genome shotgun (WGS) entry which is preliminary data.</text>
</comment>
<name>A0AAD7DKS4_MYCRO</name>
<feature type="region of interest" description="Disordered" evidence="1">
    <location>
        <begin position="1"/>
        <end position="29"/>
    </location>
</feature>
<proteinExistence type="predicted"/>
<organism evidence="2 3">
    <name type="scientific">Mycena rosella</name>
    <name type="common">Pink bonnet</name>
    <name type="synonym">Agaricus rosellus</name>
    <dbReference type="NCBI Taxonomy" id="1033263"/>
    <lineage>
        <taxon>Eukaryota</taxon>
        <taxon>Fungi</taxon>
        <taxon>Dikarya</taxon>
        <taxon>Basidiomycota</taxon>
        <taxon>Agaricomycotina</taxon>
        <taxon>Agaricomycetes</taxon>
        <taxon>Agaricomycetidae</taxon>
        <taxon>Agaricales</taxon>
        <taxon>Marasmiineae</taxon>
        <taxon>Mycenaceae</taxon>
        <taxon>Mycena</taxon>
    </lineage>
</organism>
<dbReference type="AlphaFoldDB" id="A0AAD7DKS4"/>
<keyword evidence="3" id="KW-1185">Reference proteome</keyword>
<evidence type="ECO:0000256" key="1">
    <source>
        <dbReference type="SAM" id="MobiDB-lite"/>
    </source>
</evidence>
<dbReference type="EMBL" id="JARKIE010000047">
    <property type="protein sequence ID" value="KAJ7693164.1"/>
    <property type="molecule type" value="Genomic_DNA"/>
</dbReference>
<evidence type="ECO:0000313" key="3">
    <source>
        <dbReference type="Proteomes" id="UP001221757"/>
    </source>
</evidence>
<sequence>MTRAERQRQLQPKVVSETRSPPRVTTKTADAAKADNVEMTPHHVNPICQRQIGDKYDPDLLPDHRGLYFTHQVSKLVQRDHIDANEKLIAPHELYSQLTEGTLFWAYISFETFIFKEGVHPPFPFKSKSKSVLDKGYGRAWFPPIPSLLSPSGPSMPTKHHREPESDHNDVDEAFNNFYLKKNKNKVV</sequence>
<reference evidence="2" key="1">
    <citation type="submission" date="2023-03" db="EMBL/GenBank/DDBJ databases">
        <title>Massive genome expansion in bonnet fungi (Mycena s.s.) driven by repeated elements and novel gene families across ecological guilds.</title>
        <authorList>
            <consortium name="Lawrence Berkeley National Laboratory"/>
            <person name="Harder C.B."/>
            <person name="Miyauchi S."/>
            <person name="Viragh M."/>
            <person name="Kuo A."/>
            <person name="Thoen E."/>
            <person name="Andreopoulos B."/>
            <person name="Lu D."/>
            <person name="Skrede I."/>
            <person name="Drula E."/>
            <person name="Henrissat B."/>
            <person name="Morin E."/>
            <person name="Kohler A."/>
            <person name="Barry K."/>
            <person name="LaButti K."/>
            <person name="Morin E."/>
            <person name="Salamov A."/>
            <person name="Lipzen A."/>
            <person name="Mereny Z."/>
            <person name="Hegedus B."/>
            <person name="Baldrian P."/>
            <person name="Stursova M."/>
            <person name="Weitz H."/>
            <person name="Taylor A."/>
            <person name="Grigoriev I.V."/>
            <person name="Nagy L.G."/>
            <person name="Martin F."/>
            <person name="Kauserud H."/>
        </authorList>
    </citation>
    <scope>NUCLEOTIDE SEQUENCE</scope>
    <source>
        <strain evidence="2">CBHHK067</strain>
    </source>
</reference>
<gene>
    <name evidence="2" type="ORF">B0H17DRAFT_1179074</name>
</gene>
<accession>A0AAD7DKS4</accession>
<dbReference type="Proteomes" id="UP001221757">
    <property type="component" value="Unassembled WGS sequence"/>
</dbReference>
<evidence type="ECO:0000313" key="2">
    <source>
        <dbReference type="EMBL" id="KAJ7693164.1"/>
    </source>
</evidence>
<protein>
    <submittedName>
        <fullName evidence="2">Uncharacterized protein</fullName>
    </submittedName>
</protein>
<feature type="region of interest" description="Disordered" evidence="1">
    <location>
        <begin position="151"/>
        <end position="170"/>
    </location>
</feature>